<protein>
    <submittedName>
        <fullName evidence="1">GM10788</fullName>
    </submittedName>
</protein>
<dbReference type="HOGENOM" id="CLU_2724915_0_0_1"/>
<evidence type="ECO:0000313" key="1">
    <source>
        <dbReference type="EMBL" id="EDW54904.1"/>
    </source>
</evidence>
<dbReference type="AlphaFoldDB" id="B4I3W1"/>
<keyword evidence="2" id="KW-1185">Reference proteome</keyword>
<proteinExistence type="predicted"/>
<gene>
    <name evidence="1" type="primary">Dsec\GM10788</name>
    <name evidence="1" type="ORF">Dsec_GM10788</name>
</gene>
<organism evidence="2">
    <name type="scientific">Drosophila sechellia</name>
    <name type="common">Fruit fly</name>
    <dbReference type="NCBI Taxonomy" id="7238"/>
    <lineage>
        <taxon>Eukaryota</taxon>
        <taxon>Metazoa</taxon>
        <taxon>Ecdysozoa</taxon>
        <taxon>Arthropoda</taxon>
        <taxon>Hexapoda</taxon>
        <taxon>Insecta</taxon>
        <taxon>Pterygota</taxon>
        <taxon>Neoptera</taxon>
        <taxon>Endopterygota</taxon>
        <taxon>Diptera</taxon>
        <taxon>Brachycera</taxon>
        <taxon>Muscomorpha</taxon>
        <taxon>Ephydroidea</taxon>
        <taxon>Drosophilidae</taxon>
        <taxon>Drosophila</taxon>
        <taxon>Sophophora</taxon>
    </lineage>
</organism>
<sequence>MGKFLMGEENWLRINNEIPATGENDNEFAEHGPPETQLELKHRERMLDSGLGFGMRDAGYGFKSPAVSTAPK</sequence>
<reference evidence="1 2" key="1">
    <citation type="journal article" date="2007" name="Nature">
        <title>Evolution of genes and genomes on the Drosophila phylogeny.</title>
        <authorList>
            <consortium name="Drosophila 12 Genomes Consortium"/>
            <person name="Clark A.G."/>
            <person name="Eisen M.B."/>
            <person name="Smith D.R."/>
            <person name="Bergman C.M."/>
            <person name="Oliver B."/>
            <person name="Markow T.A."/>
            <person name="Kaufman T.C."/>
            <person name="Kellis M."/>
            <person name="Gelbart W."/>
            <person name="Iyer V.N."/>
            <person name="Pollard D.A."/>
            <person name="Sackton T.B."/>
            <person name="Larracuente A.M."/>
            <person name="Singh N.D."/>
            <person name="Abad J.P."/>
            <person name="Abt D.N."/>
            <person name="Adryan B."/>
            <person name="Aguade M."/>
            <person name="Akashi H."/>
            <person name="Anderson W.W."/>
            <person name="Aquadro C.F."/>
            <person name="Ardell D.H."/>
            <person name="Arguello R."/>
            <person name="Artieri C.G."/>
            <person name="Barbash D.A."/>
            <person name="Barker D."/>
            <person name="Barsanti P."/>
            <person name="Batterham P."/>
            <person name="Batzoglou S."/>
            <person name="Begun D."/>
            <person name="Bhutkar A."/>
            <person name="Blanco E."/>
            <person name="Bosak S.A."/>
            <person name="Bradley R.K."/>
            <person name="Brand A.D."/>
            <person name="Brent M.R."/>
            <person name="Brooks A.N."/>
            <person name="Brown R.H."/>
            <person name="Butlin R.K."/>
            <person name="Caggese C."/>
            <person name="Calvi B.R."/>
            <person name="Bernardo de Carvalho A."/>
            <person name="Caspi A."/>
            <person name="Castrezana S."/>
            <person name="Celniker S.E."/>
            <person name="Chang J.L."/>
            <person name="Chapple C."/>
            <person name="Chatterji S."/>
            <person name="Chinwalla A."/>
            <person name="Civetta A."/>
            <person name="Clifton S.W."/>
            <person name="Comeron J.M."/>
            <person name="Costello J.C."/>
            <person name="Coyne J.A."/>
            <person name="Daub J."/>
            <person name="David R.G."/>
            <person name="Delcher A.L."/>
            <person name="Delehaunty K."/>
            <person name="Do C.B."/>
            <person name="Ebling H."/>
            <person name="Edwards K."/>
            <person name="Eickbush T."/>
            <person name="Evans J.D."/>
            <person name="Filipski A."/>
            <person name="Findeiss S."/>
            <person name="Freyhult E."/>
            <person name="Fulton L."/>
            <person name="Fulton R."/>
            <person name="Garcia A.C."/>
            <person name="Gardiner A."/>
            <person name="Garfield D.A."/>
            <person name="Garvin B.E."/>
            <person name="Gibson G."/>
            <person name="Gilbert D."/>
            <person name="Gnerre S."/>
            <person name="Godfrey J."/>
            <person name="Good R."/>
            <person name="Gotea V."/>
            <person name="Gravely B."/>
            <person name="Greenberg A.J."/>
            <person name="Griffiths-Jones S."/>
            <person name="Gross S."/>
            <person name="Guigo R."/>
            <person name="Gustafson E.A."/>
            <person name="Haerty W."/>
            <person name="Hahn M.W."/>
            <person name="Halligan D.L."/>
            <person name="Halpern A.L."/>
            <person name="Halter G.M."/>
            <person name="Han M.V."/>
            <person name="Heger A."/>
            <person name="Hillier L."/>
            <person name="Hinrichs A.S."/>
            <person name="Holmes I."/>
            <person name="Hoskins R.A."/>
            <person name="Hubisz M.J."/>
            <person name="Hultmark D."/>
            <person name="Huntley M.A."/>
            <person name="Jaffe D.B."/>
            <person name="Jagadeeshan S."/>
            <person name="Jeck W.R."/>
            <person name="Johnson J."/>
            <person name="Jones C.D."/>
            <person name="Jordan W.C."/>
            <person name="Karpen G.H."/>
            <person name="Kataoka E."/>
            <person name="Keightley P.D."/>
            <person name="Kheradpour P."/>
            <person name="Kirkness E.F."/>
            <person name="Koerich L.B."/>
            <person name="Kristiansen K."/>
            <person name="Kudrna D."/>
            <person name="Kulathinal R.J."/>
            <person name="Kumar S."/>
            <person name="Kwok R."/>
            <person name="Lander E."/>
            <person name="Langley C.H."/>
            <person name="Lapoint R."/>
            <person name="Lazzaro B.P."/>
            <person name="Lee S.J."/>
            <person name="Levesque L."/>
            <person name="Li R."/>
            <person name="Lin C.F."/>
            <person name="Lin M.F."/>
            <person name="Lindblad-Toh K."/>
            <person name="Llopart A."/>
            <person name="Long M."/>
            <person name="Low L."/>
            <person name="Lozovsky E."/>
            <person name="Lu J."/>
            <person name="Luo M."/>
            <person name="Machado C.A."/>
            <person name="Makalowski W."/>
            <person name="Marzo M."/>
            <person name="Matsuda M."/>
            <person name="Matzkin L."/>
            <person name="McAllister B."/>
            <person name="McBride C.S."/>
            <person name="McKernan B."/>
            <person name="McKernan K."/>
            <person name="Mendez-Lago M."/>
            <person name="Minx P."/>
            <person name="Mollenhauer M.U."/>
            <person name="Montooth K."/>
            <person name="Mount S.M."/>
            <person name="Mu X."/>
            <person name="Myers E."/>
            <person name="Negre B."/>
            <person name="Newfeld S."/>
            <person name="Nielsen R."/>
            <person name="Noor M.A."/>
            <person name="O'Grady P."/>
            <person name="Pachter L."/>
            <person name="Papaceit M."/>
            <person name="Parisi M.J."/>
            <person name="Parisi M."/>
            <person name="Parts L."/>
            <person name="Pedersen J.S."/>
            <person name="Pesole G."/>
            <person name="Phillippy A.M."/>
            <person name="Ponting C.P."/>
            <person name="Pop M."/>
            <person name="Porcelli D."/>
            <person name="Powell J.R."/>
            <person name="Prohaska S."/>
            <person name="Pruitt K."/>
            <person name="Puig M."/>
            <person name="Quesneville H."/>
            <person name="Ram K.R."/>
            <person name="Rand D."/>
            <person name="Rasmussen M.D."/>
            <person name="Reed L.K."/>
            <person name="Reenan R."/>
            <person name="Reily A."/>
            <person name="Remington K.A."/>
            <person name="Rieger T.T."/>
            <person name="Ritchie M.G."/>
            <person name="Robin C."/>
            <person name="Rogers Y.H."/>
            <person name="Rohde C."/>
            <person name="Rozas J."/>
            <person name="Rubenfield M.J."/>
            <person name="Ruiz A."/>
            <person name="Russo S."/>
            <person name="Salzberg S.L."/>
            <person name="Sanchez-Gracia A."/>
            <person name="Saranga D.J."/>
            <person name="Sato H."/>
            <person name="Schaeffer S.W."/>
            <person name="Schatz M.C."/>
            <person name="Schlenke T."/>
            <person name="Schwartz R."/>
            <person name="Segarra C."/>
            <person name="Singh R.S."/>
            <person name="Sirot L."/>
            <person name="Sirota M."/>
            <person name="Sisneros N.B."/>
            <person name="Smith C.D."/>
            <person name="Smith T.F."/>
            <person name="Spieth J."/>
            <person name="Stage D.E."/>
            <person name="Stark A."/>
            <person name="Stephan W."/>
            <person name="Strausberg R.L."/>
            <person name="Strempel S."/>
            <person name="Sturgill D."/>
            <person name="Sutton G."/>
            <person name="Sutton G.G."/>
            <person name="Tao W."/>
            <person name="Teichmann S."/>
            <person name="Tobari Y.N."/>
            <person name="Tomimura Y."/>
            <person name="Tsolas J.M."/>
            <person name="Valente V.L."/>
            <person name="Venter E."/>
            <person name="Venter J.C."/>
            <person name="Vicario S."/>
            <person name="Vieira F.G."/>
            <person name="Vilella A.J."/>
            <person name="Villasante A."/>
            <person name="Walenz B."/>
            <person name="Wang J."/>
            <person name="Wasserman M."/>
            <person name="Watts T."/>
            <person name="Wilson D."/>
            <person name="Wilson R.K."/>
            <person name="Wing R.A."/>
            <person name="Wolfner M.F."/>
            <person name="Wong A."/>
            <person name="Wong G.K."/>
            <person name="Wu C.I."/>
            <person name="Wu G."/>
            <person name="Yamamoto D."/>
            <person name="Yang H.P."/>
            <person name="Yang S.P."/>
            <person name="Yorke J.A."/>
            <person name="Yoshida K."/>
            <person name="Zdobnov E."/>
            <person name="Zhang P."/>
            <person name="Zhang Y."/>
            <person name="Zimin A.V."/>
            <person name="Baldwin J."/>
            <person name="Abdouelleil A."/>
            <person name="Abdulkadir J."/>
            <person name="Abebe A."/>
            <person name="Abera B."/>
            <person name="Abreu J."/>
            <person name="Acer S.C."/>
            <person name="Aftuck L."/>
            <person name="Alexander A."/>
            <person name="An P."/>
            <person name="Anderson E."/>
            <person name="Anderson S."/>
            <person name="Arachi H."/>
            <person name="Azer M."/>
            <person name="Bachantsang P."/>
            <person name="Barry A."/>
            <person name="Bayul T."/>
            <person name="Berlin A."/>
            <person name="Bessette D."/>
            <person name="Bloom T."/>
            <person name="Blye J."/>
            <person name="Boguslavskiy L."/>
            <person name="Bonnet C."/>
            <person name="Boukhgalter B."/>
            <person name="Bourzgui I."/>
            <person name="Brown A."/>
            <person name="Cahill P."/>
            <person name="Channer S."/>
            <person name="Cheshatsang Y."/>
            <person name="Chuda L."/>
            <person name="Citroen M."/>
            <person name="Collymore A."/>
            <person name="Cooke P."/>
            <person name="Costello M."/>
            <person name="D'Aco K."/>
            <person name="Daza R."/>
            <person name="De Haan G."/>
            <person name="DeGray S."/>
            <person name="DeMaso C."/>
            <person name="Dhargay N."/>
            <person name="Dooley K."/>
            <person name="Dooley E."/>
            <person name="Doricent M."/>
            <person name="Dorje P."/>
            <person name="Dorjee K."/>
            <person name="Dupes A."/>
            <person name="Elong R."/>
            <person name="Falk J."/>
            <person name="Farina A."/>
            <person name="Faro S."/>
            <person name="Ferguson D."/>
            <person name="Fisher S."/>
            <person name="Foley C.D."/>
            <person name="Franke A."/>
            <person name="Friedrich D."/>
            <person name="Gadbois L."/>
            <person name="Gearin G."/>
            <person name="Gearin C.R."/>
            <person name="Giannoukos G."/>
            <person name="Goode T."/>
            <person name="Graham J."/>
            <person name="Grandbois E."/>
            <person name="Grewal S."/>
            <person name="Gyaltsen K."/>
            <person name="Hafez N."/>
            <person name="Hagos B."/>
            <person name="Hall J."/>
            <person name="Henson C."/>
            <person name="Hollinger A."/>
            <person name="Honan T."/>
            <person name="Huard M.D."/>
            <person name="Hughes L."/>
            <person name="Hurhula B."/>
            <person name="Husby M.E."/>
            <person name="Kamat A."/>
            <person name="Kanga B."/>
            <person name="Kashin S."/>
            <person name="Khazanovich D."/>
            <person name="Kisner P."/>
            <person name="Lance K."/>
            <person name="Lara M."/>
            <person name="Lee W."/>
            <person name="Lennon N."/>
            <person name="Letendre F."/>
            <person name="LeVine R."/>
            <person name="Lipovsky A."/>
            <person name="Liu X."/>
            <person name="Liu J."/>
            <person name="Liu S."/>
            <person name="Lokyitsang T."/>
            <person name="Lokyitsang Y."/>
            <person name="Lubonja R."/>
            <person name="Lui A."/>
            <person name="MacDonald P."/>
            <person name="Magnisalis V."/>
            <person name="Maru K."/>
            <person name="Matthews C."/>
            <person name="McCusker W."/>
            <person name="McDonough S."/>
            <person name="Mehta T."/>
            <person name="Meldrim J."/>
            <person name="Meneus L."/>
            <person name="Mihai O."/>
            <person name="Mihalev A."/>
            <person name="Mihova T."/>
            <person name="Mittelman R."/>
            <person name="Mlenga V."/>
            <person name="Montmayeur A."/>
            <person name="Mulrain L."/>
            <person name="Navidi A."/>
            <person name="Naylor J."/>
            <person name="Negash T."/>
            <person name="Nguyen T."/>
            <person name="Nguyen N."/>
            <person name="Nicol R."/>
            <person name="Norbu C."/>
            <person name="Norbu N."/>
            <person name="Novod N."/>
            <person name="O'Neill B."/>
            <person name="Osman S."/>
            <person name="Markiewicz E."/>
            <person name="Oyono O.L."/>
            <person name="Patti C."/>
            <person name="Phunkhang P."/>
            <person name="Pierre F."/>
            <person name="Priest M."/>
            <person name="Raghuraman S."/>
            <person name="Rege F."/>
            <person name="Reyes R."/>
            <person name="Rise C."/>
            <person name="Rogov P."/>
            <person name="Ross K."/>
            <person name="Ryan E."/>
            <person name="Settipalli S."/>
            <person name="Shea T."/>
            <person name="Sherpa N."/>
            <person name="Shi L."/>
            <person name="Shih D."/>
            <person name="Sparrow T."/>
            <person name="Spaulding J."/>
            <person name="Stalker J."/>
            <person name="Stange-Thomann N."/>
            <person name="Stavropoulos S."/>
            <person name="Stone C."/>
            <person name="Strader C."/>
            <person name="Tesfaye S."/>
            <person name="Thomson T."/>
            <person name="Thoulutsang Y."/>
            <person name="Thoulutsang D."/>
            <person name="Topham K."/>
            <person name="Topping I."/>
            <person name="Tsamla T."/>
            <person name="Vassiliev H."/>
            <person name="Vo A."/>
            <person name="Wangchuk T."/>
            <person name="Wangdi T."/>
            <person name="Weiand M."/>
            <person name="Wilkinson J."/>
            <person name="Wilson A."/>
            <person name="Yadav S."/>
            <person name="Young G."/>
            <person name="Yu Q."/>
            <person name="Zembek L."/>
            <person name="Zhong D."/>
            <person name="Zimmer A."/>
            <person name="Zwirko Z."/>
            <person name="Jaffe D.B."/>
            <person name="Alvarez P."/>
            <person name="Brockman W."/>
            <person name="Butler J."/>
            <person name="Chin C."/>
            <person name="Gnerre S."/>
            <person name="Grabherr M."/>
            <person name="Kleber M."/>
            <person name="Mauceli E."/>
            <person name="MacCallum I."/>
        </authorList>
    </citation>
    <scope>NUCLEOTIDE SEQUENCE [LARGE SCALE GENOMIC DNA]</scope>
    <source>
        <strain evidence="2">Rob3c / Tucson 14021-0248.25</strain>
    </source>
</reference>
<dbReference type="EMBL" id="CH480821">
    <property type="protein sequence ID" value="EDW54904.1"/>
    <property type="molecule type" value="Genomic_DNA"/>
</dbReference>
<dbReference type="Proteomes" id="UP000001292">
    <property type="component" value="Unassembled WGS sequence"/>
</dbReference>
<name>B4I3W1_DROSE</name>
<accession>B4I3W1</accession>
<evidence type="ECO:0000313" key="2">
    <source>
        <dbReference type="Proteomes" id="UP000001292"/>
    </source>
</evidence>